<dbReference type="InterPro" id="IPR050833">
    <property type="entry name" value="Poly_Biosynth_Transport"/>
</dbReference>
<dbReference type="CDD" id="cd13124">
    <property type="entry name" value="MATE_SpoVB_like"/>
    <property type="match status" value="1"/>
</dbReference>
<dbReference type="PANTHER" id="PTHR30250">
    <property type="entry name" value="PST FAMILY PREDICTED COLANIC ACID TRANSPORTER"/>
    <property type="match status" value="1"/>
</dbReference>
<proteinExistence type="predicted"/>
<name>A0A5R9GND0_9BACL</name>
<sequence>MTKQSFIRGTMILLAAGLLNRILGFVPRITLPRVVGAEGVGLYQLGYPLLVVLLTVITGGIPLAVAKLVAAAESEGNERKAKDVLRLSLALAVALAVVFTGALLLGARWMSQELLNDERVYYTLLAMSPMLLIVGVSAVFRGYFQGRQNMVPTALSQTAETVARIIAMLVFAYFLLPYGVAFAAAGAMFGVTVGEVCGLAVIVYQYFRTRSAYKAYHTAAIGVSGAPRRLAASFKEMLRIAVPVTGSRMVGSASYFLESVMTVKALAIAGVAVAAATTQYGSLQGMVIPVLLLPGVLTYSLSVSLVPTLAEAAARGDTRLIHKRLHQSLRLALVSGAPFAVLMYVLAEPICFYLYNDAEVGGMLKLMAPVAVFLYFQGPLQATLQALDRPGTALLNTFYGAAIKLTLIYLLATQPEFGIYGVLAAINVNIALVTILHWNSVVRLVKYYFPLGDVLKTAVAAGASGWAAHAIFLGEWHPSPLLRFLSAGVGAVALYLVFVVLLKLVDKDDVGRLPFPRRK</sequence>
<dbReference type="EMBL" id="VCIW01000002">
    <property type="protein sequence ID" value="TLS53565.1"/>
    <property type="molecule type" value="Genomic_DNA"/>
</dbReference>
<dbReference type="NCBIfam" id="TIGR02900">
    <property type="entry name" value="spore_V_B"/>
    <property type="match status" value="1"/>
</dbReference>
<dbReference type="RefSeq" id="WP_138192883.1">
    <property type="nucleotide sequence ID" value="NZ_VCIW01000002.1"/>
</dbReference>
<feature type="transmembrane region" description="Helical" evidence="6">
    <location>
        <begin position="161"/>
        <end position="181"/>
    </location>
</feature>
<organism evidence="7 8">
    <name type="scientific">Paenibacillus antri</name>
    <dbReference type="NCBI Taxonomy" id="2582848"/>
    <lineage>
        <taxon>Bacteria</taxon>
        <taxon>Bacillati</taxon>
        <taxon>Bacillota</taxon>
        <taxon>Bacilli</taxon>
        <taxon>Bacillales</taxon>
        <taxon>Paenibacillaceae</taxon>
        <taxon>Paenibacillus</taxon>
    </lineage>
</organism>
<keyword evidence="2" id="KW-1003">Cell membrane</keyword>
<feature type="transmembrane region" description="Helical" evidence="6">
    <location>
        <begin position="47"/>
        <end position="72"/>
    </location>
</feature>
<evidence type="ECO:0000256" key="1">
    <source>
        <dbReference type="ARBA" id="ARBA00004651"/>
    </source>
</evidence>
<protein>
    <submittedName>
        <fullName evidence="7">Stage V sporulation protein B</fullName>
    </submittedName>
</protein>
<feature type="transmembrane region" description="Helical" evidence="6">
    <location>
        <begin position="288"/>
        <end position="310"/>
    </location>
</feature>
<accession>A0A5R9GND0</accession>
<dbReference type="Pfam" id="PF01943">
    <property type="entry name" value="Polysacc_synt"/>
    <property type="match status" value="1"/>
</dbReference>
<comment type="subcellular location">
    <subcellularLocation>
        <location evidence="1">Cell membrane</location>
        <topology evidence="1">Multi-pass membrane protein</topology>
    </subcellularLocation>
</comment>
<dbReference type="AlphaFoldDB" id="A0A5R9GND0"/>
<gene>
    <name evidence="7" type="primary">spoVB</name>
    <name evidence="7" type="ORF">FE782_04650</name>
</gene>
<feature type="transmembrane region" description="Helical" evidence="6">
    <location>
        <begin position="331"/>
        <end position="355"/>
    </location>
</feature>
<evidence type="ECO:0000256" key="6">
    <source>
        <dbReference type="SAM" id="Phobius"/>
    </source>
</evidence>
<keyword evidence="4 6" id="KW-1133">Transmembrane helix</keyword>
<feature type="transmembrane region" description="Helical" evidence="6">
    <location>
        <begin position="84"/>
        <end position="107"/>
    </location>
</feature>
<dbReference type="InterPro" id="IPR024923">
    <property type="entry name" value="PG_synth_SpoVB"/>
</dbReference>
<dbReference type="OrthoDB" id="9775950at2"/>
<evidence type="ECO:0000313" key="8">
    <source>
        <dbReference type="Proteomes" id="UP000309676"/>
    </source>
</evidence>
<feature type="transmembrane region" description="Helical" evidence="6">
    <location>
        <begin position="255"/>
        <end position="276"/>
    </location>
</feature>
<feature type="transmembrane region" description="Helical" evidence="6">
    <location>
        <begin position="418"/>
        <end position="442"/>
    </location>
</feature>
<feature type="transmembrane region" description="Helical" evidence="6">
    <location>
        <begin position="119"/>
        <end position="140"/>
    </location>
</feature>
<evidence type="ECO:0000256" key="5">
    <source>
        <dbReference type="ARBA" id="ARBA00023136"/>
    </source>
</evidence>
<evidence type="ECO:0000256" key="3">
    <source>
        <dbReference type="ARBA" id="ARBA00022692"/>
    </source>
</evidence>
<dbReference type="InterPro" id="IPR014249">
    <property type="entry name" value="Spore_V_B"/>
</dbReference>
<keyword evidence="5 6" id="KW-0472">Membrane</keyword>
<evidence type="ECO:0000313" key="7">
    <source>
        <dbReference type="EMBL" id="TLS53565.1"/>
    </source>
</evidence>
<comment type="caution">
    <text evidence="7">The sequence shown here is derived from an EMBL/GenBank/DDBJ whole genome shotgun (WGS) entry which is preliminary data.</text>
</comment>
<keyword evidence="8" id="KW-1185">Reference proteome</keyword>
<keyword evidence="3 6" id="KW-0812">Transmembrane</keyword>
<dbReference type="Proteomes" id="UP000309676">
    <property type="component" value="Unassembled WGS sequence"/>
</dbReference>
<evidence type="ECO:0000256" key="2">
    <source>
        <dbReference type="ARBA" id="ARBA00022475"/>
    </source>
</evidence>
<reference evidence="7 8" key="1">
    <citation type="submission" date="2019-05" db="EMBL/GenBank/DDBJ databases">
        <authorList>
            <person name="Narsing Rao M.P."/>
            <person name="Li W.J."/>
        </authorList>
    </citation>
    <scope>NUCLEOTIDE SEQUENCE [LARGE SCALE GENOMIC DNA]</scope>
    <source>
        <strain evidence="7 8">SYSU_K30003</strain>
    </source>
</reference>
<dbReference type="InterPro" id="IPR002797">
    <property type="entry name" value="Polysacc_synth"/>
</dbReference>
<dbReference type="PANTHER" id="PTHR30250:SF24">
    <property type="entry name" value="STAGE V SPORULATION PROTEIN B"/>
    <property type="match status" value="1"/>
</dbReference>
<dbReference type="PIRSF" id="PIRSF038958">
    <property type="entry name" value="PG_synth_SpoVB"/>
    <property type="match status" value="1"/>
</dbReference>
<feature type="transmembrane region" description="Helical" evidence="6">
    <location>
        <begin position="392"/>
        <end position="412"/>
    </location>
</feature>
<evidence type="ECO:0000256" key="4">
    <source>
        <dbReference type="ARBA" id="ARBA00022989"/>
    </source>
</evidence>
<feature type="transmembrane region" description="Helical" evidence="6">
    <location>
        <begin position="187"/>
        <end position="207"/>
    </location>
</feature>
<feature type="transmembrane region" description="Helical" evidence="6">
    <location>
        <begin position="484"/>
        <end position="505"/>
    </location>
</feature>
<dbReference type="GO" id="GO:0005886">
    <property type="term" value="C:plasma membrane"/>
    <property type="evidence" value="ECO:0007669"/>
    <property type="project" value="UniProtKB-SubCell"/>
</dbReference>